<dbReference type="RefSeq" id="WP_280943565.1">
    <property type="nucleotide sequence ID" value="NZ_JARYGX010000027.1"/>
</dbReference>
<dbReference type="EMBL" id="JARYGX010000027">
    <property type="protein sequence ID" value="MDH7454348.1"/>
    <property type="molecule type" value="Genomic_DNA"/>
</dbReference>
<organism evidence="2 3">
    <name type="scientific">Luteimonas composti</name>
    <dbReference type="NCBI Taxonomy" id="398257"/>
    <lineage>
        <taxon>Bacteria</taxon>
        <taxon>Pseudomonadati</taxon>
        <taxon>Pseudomonadota</taxon>
        <taxon>Gammaproteobacteria</taxon>
        <taxon>Lysobacterales</taxon>
        <taxon>Lysobacteraceae</taxon>
        <taxon>Luteimonas</taxon>
    </lineage>
</organism>
<evidence type="ECO:0000313" key="3">
    <source>
        <dbReference type="Proteomes" id="UP001160550"/>
    </source>
</evidence>
<reference evidence="2" key="1">
    <citation type="journal article" date="2007" name="Int. J. Syst. Evol. Microbiol.">
        <title>Luteimonas composti sp. nov., a moderately thermophilic bacterium isolated from food waste.</title>
        <authorList>
            <person name="Young C.C."/>
            <person name="Kampfer P."/>
            <person name="Chen W.M."/>
            <person name="Yen W.S."/>
            <person name="Arun A.B."/>
            <person name="Lai W.A."/>
            <person name="Shen F.T."/>
            <person name="Rekha P.D."/>
            <person name="Lin K.Y."/>
            <person name="Chou J.H."/>
        </authorList>
    </citation>
    <scope>NUCLEOTIDE SEQUENCE</scope>
    <source>
        <strain evidence="2">CC-YY355</strain>
    </source>
</reference>
<feature type="signal peptide" evidence="1">
    <location>
        <begin position="1"/>
        <end position="24"/>
    </location>
</feature>
<evidence type="ECO:0000256" key="1">
    <source>
        <dbReference type="SAM" id="SignalP"/>
    </source>
</evidence>
<keyword evidence="3" id="KW-1185">Reference proteome</keyword>
<keyword evidence="1" id="KW-0732">Signal</keyword>
<accession>A0ABT6MWH3</accession>
<proteinExistence type="predicted"/>
<evidence type="ECO:0000313" key="2">
    <source>
        <dbReference type="EMBL" id="MDH7454348.1"/>
    </source>
</evidence>
<name>A0ABT6MWH3_9GAMM</name>
<dbReference type="PROSITE" id="PS51257">
    <property type="entry name" value="PROKAR_LIPOPROTEIN"/>
    <property type="match status" value="1"/>
</dbReference>
<dbReference type="Proteomes" id="UP001160550">
    <property type="component" value="Unassembled WGS sequence"/>
</dbReference>
<sequence>MRSARLAALACGLLLAACRPAATAEAPPGDPPARPLPADIVRALQTDERVLDCPHADAGAGRSGFNEDWVSARRVHLDDDGRADWLVEGRHSCLRRDGLADWWIYAEGSQGRRLLGRLRDVRGLEVLPSRSGGHAELRVLDDGGERILRYRDGGY</sequence>
<comment type="caution">
    <text evidence="2">The sequence shown here is derived from an EMBL/GenBank/DDBJ whole genome shotgun (WGS) entry which is preliminary data.</text>
</comment>
<evidence type="ECO:0008006" key="4">
    <source>
        <dbReference type="Google" id="ProtNLM"/>
    </source>
</evidence>
<reference evidence="2" key="2">
    <citation type="submission" date="2023-04" db="EMBL/GenBank/DDBJ databases">
        <authorList>
            <person name="Sun J.-Q."/>
        </authorList>
    </citation>
    <scope>NUCLEOTIDE SEQUENCE</scope>
    <source>
        <strain evidence="2">CC-YY355</strain>
    </source>
</reference>
<protein>
    <recommendedName>
        <fullName evidence="4">Lipoprotein</fullName>
    </recommendedName>
</protein>
<gene>
    <name evidence="2" type="ORF">QF205_14905</name>
</gene>
<feature type="chain" id="PRO_5046194725" description="Lipoprotein" evidence="1">
    <location>
        <begin position="25"/>
        <end position="155"/>
    </location>
</feature>